<evidence type="ECO:0000256" key="9">
    <source>
        <dbReference type="HAMAP-Rule" id="MF_00062"/>
    </source>
</evidence>
<dbReference type="CDD" id="cd02027">
    <property type="entry name" value="APSK"/>
    <property type="match status" value="1"/>
</dbReference>
<evidence type="ECO:0000256" key="2">
    <source>
        <dbReference type="ARBA" id="ARBA00022679"/>
    </source>
</evidence>
<name>A0A1E8CFA9_9GAMM</name>
<comment type="catalytic activity">
    <reaction evidence="9">
        <text>sulfate + ATP + H(+) = adenosine 5'-phosphosulfate + diphosphate</text>
        <dbReference type="Rhea" id="RHEA:18133"/>
        <dbReference type="ChEBI" id="CHEBI:15378"/>
        <dbReference type="ChEBI" id="CHEBI:16189"/>
        <dbReference type="ChEBI" id="CHEBI:30616"/>
        <dbReference type="ChEBI" id="CHEBI:33019"/>
        <dbReference type="ChEBI" id="CHEBI:58243"/>
        <dbReference type="EC" id="2.7.7.4"/>
    </reaction>
</comment>
<proteinExistence type="inferred from homology"/>
<dbReference type="Pfam" id="PF01583">
    <property type="entry name" value="APS_kinase"/>
    <property type="match status" value="1"/>
</dbReference>
<dbReference type="CDD" id="cd03695">
    <property type="entry name" value="CysN_NodQ_II"/>
    <property type="match status" value="1"/>
</dbReference>
<dbReference type="OrthoDB" id="9804504at2"/>
<reference evidence="12" key="1">
    <citation type="submission" date="2016-07" db="EMBL/GenBank/DDBJ databases">
        <authorList>
            <person name="Florea S."/>
            <person name="Webb J.S."/>
            <person name="Jaromczyk J."/>
            <person name="Schardl C.L."/>
        </authorList>
    </citation>
    <scope>NUCLEOTIDE SEQUENCE [LARGE SCALE GENOMIC DNA]</scope>
    <source>
        <strain evidence="12">KCTC 42131</strain>
    </source>
</reference>
<dbReference type="NCBIfam" id="TIGR00231">
    <property type="entry name" value="small_GTP"/>
    <property type="match status" value="1"/>
</dbReference>
<dbReference type="InterPro" id="IPR004161">
    <property type="entry name" value="EFTu-like_2"/>
</dbReference>
<dbReference type="InterPro" id="IPR031157">
    <property type="entry name" value="G_TR_CS"/>
</dbReference>
<feature type="domain" description="Tr-type G" evidence="10">
    <location>
        <begin position="22"/>
        <end position="239"/>
    </location>
</feature>
<dbReference type="Gene3D" id="2.40.30.10">
    <property type="entry name" value="Translation factors"/>
    <property type="match status" value="2"/>
</dbReference>
<comment type="subunit">
    <text evidence="8">Heterodimer composed of CysD, the smaller subunit, and CysNC.</text>
</comment>
<dbReference type="SUPFAM" id="SSF50447">
    <property type="entry name" value="Translation proteins"/>
    <property type="match status" value="1"/>
</dbReference>
<dbReference type="PANTHER" id="PTHR23115">
    <property type="entry name" value="TRANSLATION FACTOR"/>
    <property type="match status" value="1"/>
</dbReference>
<dbReference type="RefSeq" id="WP_070119097.1">
    <property type="nucleotide sequence ID" value="NZ_MASR01000003.1"/>
</dbReference>
<dbReference type="FunFam" id="3.40.50.300:FF:000119">
    <property type="entry name" value="Sulfate adenylyltransferase subunit 1"/>
    <property type="match status" value="1"/>
</dbReference>
<dbReference type="EC" id="2.7.7.4" evidence="9"/>
<evidence type="ECO:0000313" key="12">
    <source>
        <dbReference type="Proteomes" id="UP000175669"/>
    </source>
</evidence>
<dbReference type="EMBL" id="MASR01000003">
    <property type="protein sequence ID" value="OFE11161.1"/>
    <property type="molecule type" value="Genomic_DNA"/>
</dbReference>
<evidence type="ECO:0000256" key="6">
    <source>
        <dbReference type="ARBA" id="ARBA00023134"/>
    </source>
</evidence>
<dbReference type="CDD" id="cd04166">
    <property type="entry name" value="CysN_ATPS"/>
    <property type="match status" value="1"/>
</dbReference>
<evidence type="ECO:0000259" key="10">
    <source>
        <dbReference type="PROSITE" id="PS51722"/>
    </source>
</evidence>
<dbReference type="InterPro" id="IPR009001">
    <property type="entry name" value="Transl_elong_EF1A/Init_IF2_C"/>
</dbReference>
<dbReference type="NCBIfam" id="NF004035">
    <property type="entry name" value="PRK05506.1"/>
    <property type="match status" value="1"/>
</dbReference>
<dbReference type="InterPro" id="IPR005225">
    <property type="entry name" value="Small_GTP-bd"/>
</dbReference>
<dbReference type="STRING" id="1524254.PHACT_15065"/>
<feature type="binding site" evidence="9">
    <location>
        <begin position="31"/>
        <end position="38"/>
    </location>
    <ligand>
        <name>GTP</name>
        <dbReference type="ChEBI" id="CHEBI:37565"/>
    </ligand>
</feature>
<dbReference type="InterPro" id="IPR054696">
    <property type="entry name" value="GTP-eEF1A_C"/>
</dbReference>
<feature type="binding site" evidence="9">
    <location>
        <begin position="165"/>
        <end position="168"/>
    </location>
    <ligand>
        <name>GTP</name>
        <dbReference type="ChEBI" id="CHEBI:37565"/>
    </ligand>
</feature>
<dbReference type="NCBIfam" id="NF003478">
    <property type="entry name" value="PRK05124.1"/>
    <property type="match status" value="1"/>
</dbReference>
<dbReference type="CDD" id="cd04095">
    <property type="entry name" value="CysN_NoDQ_III"/>
    <property type="match status" value="1"/>
</dbReference>
<dbReference type="InterPro" id="IPR050100">
    <property type="entry name" value="TRAFAC_GTPase_members"/>
</dbReference>
<evidence type="ECO:0000256" key="3">
    <source>
        <dbReference type="ARBA" id="ARBA00022695"/>
    </source>
</evidence>
<evidence type="ECO:0000256" key="7">
    <source>
        <dbReference type="ARBA" id="ARBA00055271"/>
    </source>
</evidence>
<comment type="function">
    <text evidence="7 9">With CysD forms the ATP sulfurylase (ATPS) that catalyzes the adenylation of sulfate producing adenosine 5'-phosphosulfate (APS) and diphosphate, the first enzymatic step in sulfur assimilation pathway. APS synthesis involves the formation of a high-energy phosphoric-sulfuric acid anhydride bond driven by GTP hydrolysis by CysN coupled to ATP hydrolysis by CysD.</text>
</comment>
<evidence type="ECO:0000256" key="1">
    <source>
        <dbReference type="ARBA" id="ARBA00005048"/>
    </source>
</evidence>
<dbReference type="InterPro" id="IPR044138">
    <property type="entry name" value="CysN_II"/>
</dbReference>
<dbReference type="GO" id="GO:0004781">
    <property type="term" value="F:sulfate adenylyltransferase (ATP) activity"/>
    <property type="evidence" value="ECO:0007669"/>
    <property type="project" value="UniProtKB-UniRule"/>
</dbReference>
<keyword evidence="3 9" id="KW-0548">Nucleotidyltransferase</keyword>
<dbReference type="GO" id="GO:0005524">
    <property type="term" value="F:ATP binding"/>
    <property type="evidence" value="ECO:0007669"/>
    <property type="project" value="UniProtKB-KW"/>
</dbReference>
<dbReference type="GO" id="GO:0004020">
    <property type="term" value="F:adenylylsulfate kinase activity"/>
    <property type="evidence" value="ECO:0007669"/>
    <property type="project" value="UniProtKB-EC"/>
</dbReference>
<keyword evidence="11" id="KW-0418">Kinase</keyword>
<dbReference type="SUPFAM" id="SSF50465">
    <property type="entry name" value="EF-Tu/eEF-1alpha/eIF2-gamma C-terminal domain"/>
    <property type="match status" value="1"/>
</dbReference>
<organism evidence="11 12">
    <name type="scientific">Pseudohongiella acticola</name>
    <dbReference type="NCBI Taxonomy" id="1524254"/>
    <lineage>
        <taxon>Bacteria</taxon>
        <taxon>Pseudomonadati</taxon>
        <taxon>Pseudomonadota</taxon>
        <taxon>Gammaproteobacteria</taxon>
        <taxon>Pseudomonadales</taxon>
        <taxon>Pseudohongiellaceae</taxon>
        <taxon>Pseudohongiella</taxon>
    </lineage>
</organism>
<dbReference type="Proteomes" id="UP000175669">
    <property type="component" value="Unassembled WGS sequence"/>
</dbReference>
<dbReference type="GO" id="GO:0000103">
    <property type="term" value="P:sulfate assimilation"/>
    <property type="evidence" value="ECO:0007669"/>
    <property type="project" value="UniProtKB-UniRule"/>
</dbReference>
<dbReference type="PROSITE" id="PS51722">
    <property type="entry name" value="G_TR_2"/>
    <property type="match status" value="1"/>
</dbReference>
<evidence type="ECO:0000256" key="5">
    <source>
        <dbReference type="ARBA" id="ARBA00022840"/>
    </source>
</evidence>
<dbReference type="InterPro" id="IPR041757">
    <property type="entry name" value="CysN_GTP-bd"/>
</dbReference>
<dbReference type="FunFam" id="2.40.30.10:FF:000027">
    <property type="entry name" value="Sulfate adenylyltransferase subunit 1"/>
    <property type="match status" value="1"/>
</dbReference>
<dbReference type="PROSITE" id="PS00301">
    <property type="entry name" value="G_TR_1"/>
    <property type="match status" value="1"/>
</dbReference>
<keyword evidence="12" id="KW-1185">Reference proteome</keyword>
<comment type="similarity">
    <text evidence="9">Belongs to the TRAFAC class translation factor GTPase superfamily. Classic translation factor GTPase family. CysN/NodQ subfamily.</text>
</comment>
<keyword evidence="5 9" id="KW-0067">ATP-binding</keyword>
<dbReference type="Gene3D" id="3.40.50.300">
    <property type="entry name" value="P-loop containing nucleotide triphosphate hydrolases"/>
    <property type="match status" value="2"/>
</dbReference>
<dbReference type="HAMAP" id="MF_00062">
    <property type="entry name" value="Sulf_adenylyltr_sub1"/>
    <property type="match status" value="1"/>
</dbReference>
<sequence>MSHQSELISTDITAYLAQHERKEMLRLLTCGSVDDGKSTLIGRLLHDSKMIYEDQLAAITADSVKSGTTGGKLDLALLVDGLQAEREQGITIDVAYRYFSTAKRKFIIADTPGHEQYTRNMATGASTCDLAIILIDARHGVQVQTRRHSFITSLLGIRHIVVAINKMDLMEYSEDVFSKIKADYLKFSEKLRDAEFHFIPMSALDGDNVVNPSDNMAWYDGPTLMSLLENVQIAEDRNYDDFRYPVQYVNRPNLNFRGFCGTVASGVVRKGDEIMVLPSRKKSRIKSIVTFDEELELAHAEMAITLTLEDEIDVSRGDLIAHRDNLPTITEEFDATVVWMIDAAMLPGKLYDFKLGSKTVSGRVNTVKYQIDVNTLEEKPAPGLELNEIGLCEISVDQPVCIDSYEKNRSTGAFIVVDRLTNVTVGAGMINLESAAARRRKARSSATHVTREERAARYGQTPATIMFIGVSGAGKSTLAHGLERRLFDLGRVSTVLDGKAMRLGISKDLPHDALGRAENLRRSAHIARFLNDSGMICCAAFVAPNPDSREHAVSVIGKDNCHIIYLNPPIATCQQRDPSGIYAAAESTGSADIPGISFPYAPPEKVDLELDTESLSVEDCLDKVVALMQDKGIIKGS</sequence>
<dbReference type="SUPFAM" id="SSF52540">
    <property type="entry name" value="P-loop containing nucleoside triphosphate hydrolases"/>
    <property type="match status" value="2"/>
</dbReference>
<keyword evidence="6 9" id="KW-0342">GTP-binding</keyword>
<dbReference type="AlphaFoldDB" id="A0A1E8CFA9"/>
<dbReference type="Pfam" id="PF03144">
    <property type="entry name" value="GTP_EFTU_D2"/>
    <property type="match status" value="1"/>
</dbReference>
<keyword evidence="2 9" id="KW-0808">Transferase</keyword>
<feature type="binding site" evidence="9">
    <location>
        <begin position="110"/>
        <end position="114"/>
    </location>
    <ligand>
        <name>GTP</name>
        <dbReference type="ChEBI" id="CHEBI:37565"/>
    </ligand>
</feature>
<dbReference type="Pfam" id="PF22594">
    <property type="entry name" value="GTP-eEF1A_C"/>
    <property type="match status" value="1"/>
</dbReference>
<dbReference type="PRINTS" id="PR00315">
    <property type="entry name" value="ELONGATNFCT"/>
</dbReference>
<evidence type="ECO:0000256" key="4">
    <source>
        <dbReference type="ARBA" id="ARBA00022741"/>
    </source>
</evidence>
<dbReference type="InterPro" id="IPR000795">
    <property type="entry name" value="T_Tr_GTP-bd_dom"/>
</dbReference>
<dbReference type="NCBIfam" id="TIGR02034">
    <property type="entry name" value="CysN"/>
    <property type="match status" value="1"/>
</dbReference>
<comment type="pathway">
    <text evidence="1 9">Sulfur metabolism; hydrogen sulfide biosynthesis; sulfite from sulfate: step 1/3.</text>
</comment>
<protein>
    <recommendedName>
        <fullName evidence="9">Sulfate adenylyltransferase subunit 1</fullName>
        <ecNumber evidence="9">2.7.7.4</ecNumber>
    </recommendedName>
    <alternativeName>
        <fullName evidence="9">ATP-sulfurylase large subunit</fullName>
    </alternativeName>
    <alternativeName>
        <fullName evidence="9">Sulfate adenylate transferase</fullName>
        <shortName evidence="9">SAT</shortName>
    </alternativeName>
</protein>
<accession>A0A1E8CFA9</accession>
<evidence type="ECO:0000256" key="8">
    <source>
        <dbReference type="ARBA" id="ARBA00062688"/>
    </source>
</evidence>
<comment type="caution">
    <text evidence="11">The sequence shown here is derived from an EMBL/GenBank/DDBJ whole genome shotgun (WGS) entry which is preliminary data.</text>
</comment>
<keyword evidence="4 9" id="KW-0547">Nucleotide-binding</keyword>
<dbReference type="InterPro" id="IPR009000">
    <property type="entry name" value="Transl_B-barrel_sf"/>
</dbReference>
<dbReference type="Pfam" id="PF00009">
    <property type="entry name" value="GTP_EFTU"/>
    <property type="match status" value="1"/>
</dbReference>
<dbReference type="GO" id="GO:0003924">
    <property type="term" value="F:GTPase activity"/>
    <property type="evidence" value="ECO:0007669"/>
    <property type="project" value="InterPro"/>
</dbReference>
<dbReference type="GO" id="GO:0070814">
    <property type="term" value="P:hydrogen sulfide biosynthetic process"/>
    <property type="evidence" value="ECO:0007669"/>
    <property type="project" value="UniProtKB-UniRule"/>
</dbReference>
<dbReference type="InterPro" id="IPR027417">
    <property type="entry name" value="P-loop_NTPase"/>
</dbReference>
<dbReference type="InterPro" id="IPR011779">
    <property type="entry name" value="SO4_adenylTrfase_lsu"/>
</dbReference>
<dbReference type="GO" id="GO:0005525">
    <property type="term" value="F:GTP binding"/>
    <property type="evidence" value="ECO:0007669"/>
    <property type="project" value="UniProtKB-UniRule"/>
</dbReference>
<dbReference type="UniPathway" id="UPA00140">
    <property type="reaction ID" value="UER00204"/>
</dbReference>
<dbReference type="InterPro" id="IPR059117">
    <property type="entry name" value="APS_kinase_dom"/>
</dbReference>
<dbReference type="InterPro" id="IPR044139">
    <property type="entry name" value="CysN_NoDQ_III"/>
</dbReference>
<gene>
    <name evidence="9" type="primary">cysN</name>
    <name evidence="11" type="ORF">PHACT_15065</name>
</gene>
<evidence type="ECO:0000313" key="11">
    <source>
        <dbReference type="EMBL" id="OFE11161.1"/>
    </source>
</evidence>